<dbReference type="Proteomes" id="UP000031565">
    <property type="component" value="Unassembled WGS sequence"/>
</dbReference>
<gene>
    <name evidence="2" type="primary">nifU</name>
    <name evidence="2" type="ORF">SMSRO_SF002130</name>
</gene>
<dbReference type="InterPro" id="IPR002871">
    <property type="entry name" value="NIF_FeS_clus_asmbl_NifU_N"/>
</dbReference>
<dbReference type="RefSeq" id="WP_040092623.1">
    <property type="nucleotide sequence ID" value="NZ_CM020866.1"/>
</dbReference>
<dbReference type="Gene3D" id="3.90.1010.10">
    <property type="match status" value="1"/>
</dbReference>
<dbReference type="GO" id="GO:0051536">
    <property type="term" value="F:iron-sulfur cluster binding"/>
    <property type="evidence" value="ECO:0007669"/>
    <property type="project" value="InterPro"/>
</dbReference>
<dbReference type="OrthoDB" id="9804157at2"/>
<dbReference type="EMBL" id="JTLV02000001">
    <property type="protein sequence ID" value="PQM30451.1"/>
    <property type="molecule type" value="Genomic_DNA"/>
</dbReference>
<comment type="caution">
    <text evidence="2">The sequence shown here is derived from an EMBL/GenBank/DDBJ whole genome shotgun (WGS) entry which is preliminary data.</text>
</comment>
<dbReference type="CDD" id="cd06664">
    <property type="entry name" value="IscU_like"/>
    <property type="match status" value="1"/>
</dbReference>
<dbReference type="STRING" id="2138.SMSRO_v1c02030"/>
<dbReference type="SUPFAM" id="SSF82649">
    <property type="entry name" value="SufE/NifU"/>
    <property type="match status" value="1"/>
</dbReference>
<feature type="domain" description="NIF system FeS cluster assembly NifU N-terminal" evidence="1">
    <location>
        <begin position="13"/>
        <end position="122"/>
    </location>
</feature>
<reference evidence="2 3" key="1">
    <citation type="journal article" date="2015" name="MBio">
        <title>Genome sequence of the Drosophila melanogaster male-killing Spiroplasma strain MSRO endosymbiont.</title>
        <authorList>
            <person name="Paredes J.C."/>
            <person name="Herren J.K."/>
            <person name="Schupfer F."/>
            <person name="Marin R."/>
            <person name="Claverol S."/>
            <person name="Kuo C.H."/>
            <person name="Lemaitre B."/>
            <person name="Beven L."/>
        </authorList>
    </citation>
    <scope>NUCLEOTIDE SEQUENCE [LARGE SCALE GENOMIC DNA]</scope>
    <source>
        <strain evidence="2 3">MSRO</strain>
    </source>
</reference>
<keyword evidence="3" id="KW-1185">Reference proteome</keyword>
<organism evidence="2 3">
    <name type="scientific">Spiroplasma poulsonii</name>
    <dbReference type="NCBI Taxonomy" id="2138"/>
    <lineage>
        <taxon>Bacteria</taxon>
        <taxon>Bacillati</taxon>
        <taxon>Mycoplasmatota</taxon>
        <taxon>Mollicutes</taxon>
        <taxon>Entomoplasmatales</taxon>
        <taxon>Spiroplasmataceae</taxon>
        <taxon>Spiroplasma</taxon>
    </lineage>
</organism>
<sequence length="151" mass="17030">MEFDKNDPMFLRQIIMEHYSEPQYKGLTKEASAHSIHQASESCIDDIHLELIVADQKIMMARFDDVGCAISTASTDIMAQELEGKTIRDGLAIIDNYFAMVFDKPYDETKLNELVAFINIAKQPNRIKCATIGVTGFQTLLLNLLDPSNKK</sequence>
<dbReference type="GO" id="GO:0005506">
    <property type="term" value="F:iron ion binding"/>
    <property type="evidence" value="ECO:0007669"/>
    <property type="project" value="InterPro"/>
</dbReference>
<dbReference type="GO" id="GO:0016226">
    <property type="term" value="P:iron-sulfur cluster assembly"/>
    <property type="evidence" value="ECO:0007669"/>
    <property type="project" value="InterPro"/>
</dbReference>
<dbReference type="AlphaFoldDB" id="A0A2P6FAG6"/>
<accession>A0A2P6FAG6</accession>
<evidence type="ECO:0000259" key="1">
    <source>
        <dbReference type="Pfam" id="PF01592"/>
    </source>
</evidence>
<proteinExistence type="predicted"/>
<evidence type="ECO:0000313" key="2">
    <source>
        <dbReference type="EMBL" id="PQM30451.1"/>
    </source>
</evidence>
<name>A0A2P6FAG6_9MOLU</name>
<evidence type="ECO:0000313" key="3">
    <source>
        <dbReference type="Proteomes" id="UP000031565"/>
    </source>
</evidence>
<dbReference type="Pfam" id="PF01592">
    <property type="entry name" value="NifU_N"/>
    <property type="match status" value="1"/>
</dbReference>
<protein>
    <submittedName>
        <fullName evidence="2">NifU-like protein</fullName>
    </submittedName>
</protein>
<dbReference type="NCBIfam" id="TIGR01994">
    <property type="entry name" value="SUF_scaf_2"/>
    <property type="match status" value="1"/>
</dbReference>